<feature type="compositionally biased region" description="Gly residues" evidence="1">
    <location>
        <begin position="82"/>
        <end position="91"/>
    </location>
</feature>
<name>A0A401TQW6_CHIPU</name>
<evidence type="ECO:0000313" key="3">
    <source>
        <dbReference type="Proteomes" id="UP000287033"/>
    </source>
</evidence>
<accession>A0A401TQW6</accession>
<evidence type="ECO:0000256" key="1">
    <source>
        <dbReference type="SAM" id="MobiDB-lite"/>
    </source>
</evidence>
<feature type="compositionally biased region" description="Polar residues" evidence="1">
    <location>
        <begin position="109"/>
        <end position="120"/>
    </location>
</feature>
<feature type="region of interest" description="Disordered" evidence="1">
    <location>
        <begin position="1"/>
        <end position="137"/>
    </location>
</feature>
<keyword evidence="3" id="KW-1185">Reference proteome</keyword>
<dbReference type="Proteomes" id="UP000287033">
    <property type="component" value="Unassembled WGS sequence"/>
</dbReference>
<dbReference type="AlphaFoldDB" id="A0A401TQW6"/>
<evidence type="ECO:0000313" key="2">
    <source>
        <dbReference type="EMBL" id="GCC45013.1"/>
    </source>
</evidence>
<dbReference type="EMBL" id="BEZZ01142100">
    <property type="protein sequence ID" value="GCC45013.1"/>
    <property type="molecule type" value="Genomic_DNA"/>
</dbReference>
<organism evidence="2 3">
    <name type="scientific">Chiloscyllium punctatum</name>
    <name type="common">Brownbanded bambooshark</name>
    <name type="synonym">Hemiscyllium punctatum</name>
    <dbReference type="NCBI Taxonomy" id="137246"/>
    <lineage>
        <taxon>Eukaryota</taxon>
        <taxon>Metazoa</taxon>
        <taxon>Chordata</taxon>
        <taxon>Craniata</taxon>
        <taxon>Vertebrata</taxon>
        <taxon>Chondrichthyes</taxon>
        <taxon>Elasmobranchii</taxon>
        <taxon>Galeomorphii</taxon>
        <taxon>Galeoidea</taxon>
        <taxon>Orectolobiformes</taxon>
        <taxon>Hemiscylliidae</taxon>
        <taxon>Chiloscyllium</taxon>
    </lineage>
</organism>
<protein>
    <submittedName>
        <fullName evidence="2">Uncharacterized protein</fullName>
    </submittedName>
</protein>
<feature type="compositionally biased region" description="Basic and acidic residues" evidence="1">
    <location>
        <begin position="64"/>
        <end position="78"/>
    </location>
</feature>
<sequence>MGAGGDGSAHAHQPSPLLRTTHHPTDRQTEPVRGGRVRGNHPAPTTPPGGREEFKNKIKRPRGIRGEWKPYPEQRRSPTIDGRGGGAGRSAGGRSAPANGVTEELGGPTWSSNQSGQTSAGWGGGARPAAMDGGCGQ</sequence>
<proteinExistence type="predicted"/>
<reference evidence="2 3" key="1">
    <citation type="journal article" date="2018" name="Nat. Ecol. Evol.">
        <title>Shark genomes provide insights into elasmobranch evolution and the origin of vertebrates.</title>
        <authorList>
            <person name="Hara Y"/>
            <person name="Yamaguchi K"/>
            <person name="Onimaru K"/>
            <person name="Kadota M"/>
            <person name="Koyanagi M"/>
            <person name="Keeley SD"/>
            <person name="Tatsumi K"/>
            <person name="Tanaka K"/>
            <person name="Motone F"/>
            <person name="Kageyama Y"/>
            <person name="Nozu R"/>
            <person name="Adachi N"/>
            <person name="Nishimura O"/>
            <person name="Nakagawa R"/>
            <person name="Tanegashima C"/>
            <person name="Kiyatake I"/>
            <person name="Matsumoto R"/>
            <person name="Murakumo K"/>
            <person name="Nishida K"/>
            <person name="Terakita A"/>
            <person name="Kuratani S"/>
            <person name="Sato K"/>
            <person name="Hyodo S Kuraku.S."/>
        </authorList>
    </citation>
    <scope>NUCLEOTIDE SEQUENCE [LARGE SCALE GENOMIC DNA]</scope>
</reference>
<gene>
    <name evidence="2" type="ORF">chiPu_0028858</name>
</gene>
<comment type="caution">
    <text evidence="2">The sequence shown here is derived from an EMBL/GenBank/DDBJ whole genome shotgun (WGS) entry which is preliminary data.</text>
</comment>